<evidence type="ECO:0000256" key="4">
    <source>
        <dbReference type="ARBA" id="ARBA00023194"/>
    </source>
</evidence>
<keyword evidence="1" id="KW-0596">Phosphopantetheine</keyword>
<dbReference type="Pfam" id="PF00109">
    <property type="entry name" value="ketoacyl-synt"/>
    <property type="match status" value="1"/>
</dbReference>
<feature type="region of interest" description="Disordered" evidence="6">
    <location>
        <begin position="881"/>
        <end position="926"/>
    </location>
</feature>
<proteinExistence type="predicted"/>
<dbReference type="InterPro" id="IPR009081">
    <property type="entry name" value="PP-bd_ACP"/>
</dbReference>
<dbReference type="InterPro" id="IPR050091">
    <property type="entry name" value="PKS_NRPS_Biosynth_Enz"/>
</dbReference>
<dbReference type="Pfam" id="PF16197">
    <property type="entry name" value="KAsynt_C_assoc"/>
    <property type="match status" value="1"/>
</dbReference>
<dbReference type="PANTHER" id="PTHR43775">
    <property type="entry name" value="FATTY ACID SYNTHASE"/>
    <property type="match status" value="1"/>
</dbReference>
<name>A0A2I0SP91_9ACTN</name>
<dbReference type="OrthoDB" id="9778690at2"/>
<dbReference type="InterPro" id="IPR032821">
    <property type="entry name" value="PKS_assoc"/>
</dbReference>
<feature type="compositionally biased region" description="Pro residues" evidence="6">
    <location>
        <begin position="892"/>
        <end position="910"/>
    </location>
</feature>
<dbReference type="SUPFAM" id="SSF55048">
    <property type="entry name" value="Probable ACP-binding domain of malonyl-CoA ACP transacylase"/>
    <property type="match status" value="1"/>
</dbReference>
<organism evidence="9 10">
    <name type="scientific">Streptomyces populi</name>
    <dbReference type="NCBI Taxonomy" id="2058924"/>
    <lineage>
        <taxon>Bacteria</taxon>
        <taxon>Bacillati</taxon>
        <taxon>Actinomycetota</taxon>
        <taxon>Actinomycetes</taxon>
        <taxon>Kitasatosporales</taxon>
        <taxon>Streptomycetaceae</taxon>
        <taxon>Streptomyces</taxon>
    </lineage>
</organism>
<evidence type="ECO:0000313" key="9">
    <source>
        <dbReference type="EMBL" id="PKT71756.1"/>
    </source>
</evidence>
<dbReference type="Gene3D" id="1.10.1200.10">
    <property type="entry name" value="ACP-like"/>
    <property type="match status" value="1"/>
</dbReference>
<sequence>MGDVVTSRDRSLDIAVTGMAARLPGPRGIDDWWDSQLRGSVHSRRYTREESVAAGVPAALADDPDYVPVRGHLDDWDRFDHEFFQIRRREAELMDPQHRWMLEVAWNALEDAGSLPREGTPVTSVYASMTGSGYLRAMIRGGNVDPGLLDDMVHGTEPDFMASRVAYKLGLTGPAFAVQTACSSSLVAVHLAVQALLGGDCDQALVVGAGFGYPQAGHLHQPGGVLSATGACRPFDRHADGVIAGSGAGAVVLRRLADVTEDDPVPYGVILGTAINNDGNAKAGYYAPSSAGQERVIDAALGAAEVDGGSIGYLEAHGTGTRIGDPIEWAAADAALRRAGARPGSVAVGALKAGVGHLDAAAGVAALIRALLVVRSGVIPPVAGFTERNPLLEESEDCPLYIPTEAVPWPGNRPRRAGVSAFGIGGTNAHVVIEQAPPREPAASPAVLAPAFASASASVEVPVPRERLVLLSAADPEALDRVADDLAAHLKAHDPDLGEVCNTLADGRRALGERLAVTGRTSAEVAERLAGRSGVSRGTAPVTGPAPVVFLFPGGGTQRPAMAEPFTALPAFGRALDRCLAAFVPPLAERIRQALFDPGFPVDELNRPGLAQPALFAVGHAAATALLELGVRPAAVCGHSSGEIAAAAVAGVFGLEDAAAFITARGQAMQDCPEGAMLAIGADVERALALAEEWGLALDVAAVNGPDSCVLGGPVEEVDAYLRRIGDTFFVRRLRYTHAGHSRLIEPALPTLTRMMAGIELRPSTLPIALNVSGQVAAAGTVLPRDMFVTQVRQSVLFGTALDSLATHLPGALAVEIGPGRPLSPMAEAAGLPAVALDQARDMPGSPVLAGVGALWTRGQPVAPVGPAGVGRRTRLPGYPFAGPRSVAPEALAPPEPEPSRAPVPAPLPEQPGEQPEPESPAAPADPAEGVARIWAELLGRDEVPADADFFEQGGDSLLIIRLIRRVNDEFGIRVPVREMLARRTLNGHVALARRVLEEADGQGA</sequence>
<keyword evidence="5" id="KW-0012">Acyltransferase</keyword>
<dbReference type="PROSITE" id="PS00606">
    <property type="entry name" value="KS3_1"/>
    <property type="match status" value="1"/>
</dbReference>
<dbReference type="RefSeq" id="WP_103550450.1">
    <property type="nucleotide sequence ID" value="NZ_JBHJSK010000002.1"/>
</dbReference>
<evidence type="ECO:0000259" key="7">
    <source>
        <dbReference type="PROSITE" id="PS50075"/>
    </source>
</evidence>
<dbReference type="SUPFAM" id="SSF47336">
    <property type="entry name" value="ACP-like"/>
    <property type="match status" value="1"/>
</dbReference>
<dbReference type="GO" id="GO:0004315">
    <property type="term" value="F:3-oxoacyl-[acyl-carrier-protein] synthase activity"/>
    <property type="evidence" value="ECO:0007669"/>
    <property type="project" value="InterPro"/>
</dbReference>
<evidence type="ECO:0000256" key="2">
    <source>
        <dbReference type="ARBA" id="ARBA00022553"/>
    </source>
</evidence>
<dbReference type="CDD" id="cd00833">
    <property type="entry name" value="PKS"/>
    <property type="match status" value="1"/>
</dbReference>
<dbReference type="InterPro" id="IPR036736">
    <property type="entry name" value="ACP-like_sf"/>
</dbReference>
<evidence type="ECO:0000256" key="3">
    <source>
        <dbReference type="ARBA" id="ARBA00022679"/>
    </source>
</evidence>
<dbReference type="GO" id="GO:0031177">
    <property type="term" value="F:phosphopantetheine binding"/>
    <property type="evidence" value="ECO:0007669"/>
    <property type="project" value="InterPro"/>
</dbReference>
<dbReference type="Pfam" id="PF00550">
    <property type="entry name" value="PP-binding"/>
    <property type="match status" value="1"/>
</dbReference>
<dbReference type="GO" id="GO:0004312">
    <property type="term" value="F:fatty acid synthase activity"/>
    <property type="evidence" value="ECO:0007669"/>
    <property type="project" value="TreeGrafter"/>
</dbReference>
<dbReference type="GO" id="GO:0017000">
    <property type="term" value="P:antibiotic biosynthetic process"/>
    <property type="evidence" value="ECO:0007669"/>
    <property type="project" value="UniProtKB-KW"/>
</dbReference>
<comment type="caution">
    <text evidence="9">The sequence shown here is derived from an EMBL/GenBank/DDBJ whole genome shotgun (WGS) entry which is preliminary data.</text>
</comment>
<dbReference type="SMART" id="SM00823">
    <property type="entry name" value="PKS_PP"/>
    <property type="match status" value="1"/>
</dbReference>
<dbReference type="InterPro" id="IPR020806">
    <property type="entry name" value="PKS_PP-bd"/>
</dbReference>
<dbReference type="PANTHER" id="PTHR43775:SF37">
    <property type="entry name" value="SI:DKEY-61P9.11"/>
    <property type="match status" value="1"/>
</dbReference>
<dbReference type="GO" id="GO:0071770">
    <property type="term" value="P:DIM/DIP cell wall layer assembly"/>
    <property type="evidence" value="ECO:0007669"/>
    <property type="project" value="TreeGrafter"/>
</dbReference>
<evidence type="ECO:0000313" key="10">
    <source>
        <dbReference type="Proteomes" id="UP000236178"/>
    </source>
</evidence>
<dbReference type="SUPFAM" id="SSF53901">
    <property type="entry name" value="Thiolase-like"/>
    <property type="match status" value="1"/>
</dbReference>
<evidence type="ECO:0000259" key="8">
    <source>
        <dbReference type="PROSITE" id="PS52004"/>
    </source>
</evidence>
<dbReference type="SMART" id="SM00825">
    <property type="entry name" value="PKS_KS"/>
    <property type="match status" value="1"/>
</dbReference>
<feature type="domain" description="Carrier" evidence="7">
    <location>
        <begin position="922"/>
        <end position="997"/>
    </location>
</feature>
<dbReference type="InterPro" id="IPR020841">
    <property type="entry name" value="PKS_Beta-ketoAc_synthase_dom"/>
</dbReference>
<keyword evidence="10" id="KW-1185">Reference proteome</keyword>
<keyword evidence="4" id="KW-0045">Antibiotic biosynthesis</keyword>
<dbReference type="InterPro" id="IPR016039">
    <property type="entry name" value="Thiolase-like"/>
</dbReference>
<dbReference type="Gene3D" id="3.30.70.3290">
    <property type="match status" value="1"/>
</dbReference>
<evidence type="ECO:0000256" key="1">
    <source>
        <dbReference type="ARBA" id="ARBA00022450"/>
    </source>
</evidence>
<dbReference type="Gene3D" id="3.40.366.10">
    <property type="entry name" value="Malonyl-Coenzyme A Acyl Carrier Protein, domain 2"/>
    <property type="match status" value="1"/>
</dbReference>
<dbReference type="InterPro" id="IPR014031">
    <property type="entry name" value="Ketoacyl_synth_C"/>
</dbReference>
<evidence type="ECO:0000256" key="6">
    <source>
        <dbReference type="SAM" id="MobiDB-lite"/>
    </source>
</evidence>
<protein>
    <submittedName>
        <fullName evidence="9">Polyketide synthase subunit</fullName>
    </submittedName>
</protein>
<dbReference type="Gene3D" id="3.40.47.10">
    <property type="match status" value="1"/>
</dbReference>
<dbReference type="GO" id="GO:0005737">
    <property type="term" value="C:cytoplasm"/>
    <property type="evidence" value="ECO:0007669"/>
    <property type="project" value="TreeGrafter"/>
</dbReference>
<dbReference type="InterPro" id="IPR001227">
    <property type="entry name" value="Ac_transferase_dom_sf"/>
</dbReference>
<reference evidence="9 10" key="1">
    <citation type="submission" date="2017-12" db="EMBL/GenBank/DDBJ databases">
        <title>Streptomyces populusis sp. nov., a novel endophytic actinobacterium isolated from stems of Populus adenopoda Maxim.</title>
        <authorList>
            <person name="Wang Z."/>
        </authorList>
    </citation>
    <scope>NUCLEOTIDE SEQUENCE [LARGE SCALE GENOMIC DNA]</scope>
    <source>
        <strain evidence="9 10">A249</strain>
    </source>
</reference>
<dbReference type="InterPro" id="IPR014030">
    <property type="entry name" value="Ketoacyl_synth_N"/>
</dbReference>
<dbReference type="PROSITE" id="PS52004">
    <property type="entry name" value="KS3_2"/>
    <property type="match status" value="1"/>
</dbReference>
<dbReference type="AlphaFoldDB" id="A0A2I0SP91"/>
<dbReference type="SMART" id="SM00827">
    <property type="entry name" value="PKS_AT"/>
    <property type="match status" value="1"/>
</dbReference>
<accession>A0A2I0SP91</accession>
<gene>
    <name evidence="9" type="ORF">CW362_17440</name>
</gene>
<dbReference type="Pfam" id="PF02801">
    <property type="entry name" value="Ketoacyl-synt_C"/>
    <property type="match status" value="1"/>
</dbReference>
<dbReference type="EMBL" id="PJOS01000030">
    <property type="protein sequence ID" value="PKT71756.1"/>
    <property type="molecule type" value="Genomic_DNA"/>
</dbReference>
<dbReference type="Pfam" id="PF00698">
    <property type="entry name" value="Acyl_transf_1"/>
    <property type="match status" value="1"/>
</dbReference>
<dbReference type="Proteomes" id="UP000236178">
    <property type="component" value="Unassembled WGS sequence"/>
</dbReference>
<keyword evidence="3" id="KW-0808">Transferase</keyword>
<dbReference type="SUPFAM" id="SSF52151">
    <property type="entry name" value="FabD/lysophospholipase-like"/>
    <property type="match status" value="1"/>
</dbReference>
<dbReference type="GO" id="GO:0006633">
    <property type="term" value="P:fatty acid biosynthetic process"/>
    <property type="evidence" value="ECO:0007669"/>
    <property type="project" value="InterPro"/>
</dbReference>
<keyword evidence="2" id="KW-0597">Phosphoprotein</keyword>
<evidence type="ECO:0000256" key="5">
    <source>
        <dbReference type="ARBA" id="ARBA00023315"/>
    </source>
</evidence>
<dbReference type="GO" id="GO:0005886">
    <property type="term" value="C:plasma membrane"/>
    <property type="evidence" value="ECO:0007669"/>
    <property type="project" value="TreeGrafter"/>
</dbReference>
<dbReference type="InterPro" id="IPR016036">
    <property type="entry name" value="Malonyl_transacylase_ACP-bd"/>
</dbReference>
<dbReference type="InterPro" id="IPR016035">
    <property type="entry name" value="Acyl_Trfase/lysoPLipase"/>
</dbReference>
<dbReference type="InterPro" id="IPR018201">
    <property type="entry name" value="Ketoacyl_synth_AS"/>
</dbReference>
<dbReference type="InterPro" id="IPR014043">
    <property type="entry name" value="Acyl_transferase_dom"/>
</dbReference>
<feature type="domain" description="Ketosynthase family 3 (KS3)" evidence="8">
    <location>
        <begin position="11"/>
        <end position="435"/>
    </location>
</feature>
<dbReference type="PROSITE" id="PS50075">
    <property type="entry name" value="CARRIER"/>
    <property type="match status" value="1"/>
</dbReference>